<keyword evidence="3" id="KW-1185">Reference proteome</keyword>
<dbReference type="PROSITE" id="PS50043">
    <property type="entry name" value="HTH_LUXR_2"/>
    <property type="match status" value="1"/>
</dbReference>
<evidence type="ECO:0000259" key="1">
    <source>
        <dbReference type="PROSITE" id="PS50043"/>
    </source>
</evidence>
<sequence length="264" mass="29172">MSAVHDASSFSIHPVDKASPGGVDSFLAGSWLEDQRRGLDRETPLTIAVIDDRPLIRDCFGRGLRAVDETLELHYFSDLKSLDASDAKIGHINIILICATWSKAKSEHYMSQIAKVRADRPETDTIILSEIEDVSDVLRAFEVGVRGYIPPTVSLEVAVSAMHLVAAGGIYVPASILTRCEQLIRQSPTTSADEDSVSLFTSRQMLVIDALRKGKANKIIAYDLNMCESTVKVHVRNIMKRLKARNRTEVVYLLSKLEGSRHPA</sequence>
<dbReference type="InterPro" id="IPR051015">
    <property type="entry name" value="EvgA-like"/>
</dbReference>
<proteinExistence type="predicted"/>
<dbReference type="InterPro" id="IPR011006">
    <property type="entry name" value="CheY-like_superfamily"/>
</dbReference>
<gene>
    <name evidence="2" type="ORF">GGR05_003726</name>
</gene>
<dbReference type="Gene3D" id="3.40.50.2300">
    <property type="match status" value="1"/>
</dbReference>
<dbReference type="Pfam" id="PF00196">
    <property type="entry name" value="GerE"/>
    <property type="match status" value="1"/>
</dbReference>
<reference evidence="2 3" key="1">
    <citation type="submission" date="2020-08" db="EMBL/GenBank/DDBJ databases">
        <title>Genomic Encyclopedia of Type Strains, Phase IV (KMG-IV): sequencing the most valuable type-strain genomes for metagenomic binning, comparative biology and taxonomic classification.</title>
        <authorList>
            <person name="Goeker M."/>
        </authorList>
    </citation>
    <scope>NUCLEOTIDE SEQUENCE [LARGE SCALE GENOMIC DNA]</scope>
    <source>
        <strain evidence="2 3">DSM 25024</strain>
    </source>
</reference>
<accession>A0A7W6FVS4</accession>
<evidence type="ECO:0000313" key="2">
    <source>
        <dbReference type="EMBL" id="MBB3937559.1"/>
    </source>
</evidence>
<dbReference type="SUPFAM" id="SSF46894">
    <property type="entry name" value="C-terminal effector domain of the bipartite response regulators"/>
    <property type="match status" value="1"/>
</dbReference>
<dbReference type="OrthoDB" id="7272316at2"/>
<dbReference type="Proteomes" id="UP000531216">
    <property type="component" value="Unassembled WGS sequence"/>
</dbReference>
<dbReference type="RefSeq" id="WP_090964879.1">
    <property type="nucleotide sequence ID" value="NZ_FOOA01000015.1"/>
</dbReference>
<dbReference type="EMBL" id="JACIDO010000010">
    <property type="protein sequence ID" value="MBB3937559.1"/>
    <property type="molecule type" value="Genomic_DNA"/>
</dbReference>
<evidence type="ECO:0000313" key="3">
    <source>
        <dbReference type="Proteomes" id="UP000531216"/>
    </source>
</evidence>
<dbReference type="PANTHER" id="PTHR45566">
    <property type="entry name" value="HTH-TYPE TRANSCRIPTIONAL REGULATOR YHJB-RELATED"/>
    <property type="match status" value="1"/>
</dbReference>
<dbReference type="PRINTS" id="PR00038">
    <property type="entry name" value="HTHLUXR"/>
</dbReference>
<dbReference type="AlphaFoldDB" id="A0A7W6FVS4"/>
<dbReference type="SUPFAM" id="SSF52172">
    <property type="entry name" value="CheY-like"/>
    <property type="match status" value="1"/>
</dbReference>
<dbReference type="CDD" id="cd06170">
    <property type="entry name" value="LuxR_C_like"/>
    <property type="match status" value="1"/>
</dbReference>
<dbReference type="PANTHER" id="PTHR45566:SF1">
    <property type="entry name" value="HTH-TYPE TRANSCRIPTIONAL REGULATOR YHJB-RELATED"/>
    <property type="match status" value="1"/>
</dbReference>
<dbReference type="SMART" id="SM00421">
    <property type="entry name" value="HTH_LUXR"/>
    <property type="match status" value="1"/>
</dbReference>
<dbReference type="InterPro" id="IPR016032">
    <property type="entry name" value="Sig_transdc_resp-reg_C-effctor"/>
</dbReference>
<organism evidence="2 3">
    <name type="scientific">Aureimonas phyllosphaerae</name>
    <dbReference type="NCBI Taxonomy" id="1166078"/>
    <lineage>
        <taxon>Bacteria</taxon>
        <taxon>Pseudomonadati</taxon>
        <taxon>Pseudomonadota</taxon>
        <taxon>Alphaproteobacteria</taxon>
        <taxon>Hyphomicrobiales</taxon>
        <taxon>Aurantimonadaceae</taxon>
        <taxon>Aureimonas</taxon>
    </lineage>
</organism>
<protein>
    <submittedName>
        <fullName evidence="2">DNA-binding NarL/FixJ family response regulator</fullName>
    </submittedName>
</protein>
<comment type="caution">
    <text evidence="2">The sequence shown here is derived from an EMBL/GenBank/DDBJ whole genome shotgun (WGS) entry which is preliminary data.</text>
</comment>
<dbReference type="GO" id="GO:0006355">
    <property type="term" value="P:regulation of DNA-templated transcription"/>
    <property type="evidence" value="ECO:0007669"/>
    <property type="project" value="InterPro"/>
</dbReference>
<feature type="domain" description="HTH luxR-type" evidence="1">
    <location>
        <begin position="193"/>
        <end position="258"/>
    </location>
</feature>
<name>A0A7W6FVS4_9HYPH</name>
<dbReference type="PROSITE" id="PS00622">
    <property type="entry name" value="HTH_LUXR_1"/>
    <property type="match status" value="1"/>
</dbReference>
<dbReference type="GO" id="GO:0003677">
    <property type="term" value="F:DNA binding"/>
    <property type="evidence" value="ECO:0007669"/>
    <property type="project" value="UniProtKB-KW"/>
</dbReference>
<dbReference type="InterPro" id="IPR000792">
    <property type="entry name" value="Tscrpt_reg_LuxR_C"/>
</dbReference>
<keyword evidence="2" id="KW-0238">DNA-binding</keyword>